<dbReference type="SUPFAM" id="SSF69618">
    <property type="entry name" value="HemD-like"/>
    <property type="match status" value="1"/>
</dbReference>
<evidence type="ECO:0000313" key="16">
    <source>
        <dbReference type="Proteomes" id="UP001290861"/>
    </source>
</evidence>
<feature type="domain" description="Tetrapyrrole methylase" evidence="12">
    <location>
        <begin position="224"/>
        <end position="432"/>
    </location>
</feature>
<dbReference type="InterPro" id="IPR035996">
    <property type="entry name" value="4pyrrol_Methylase_sf"/>
</dbReference>
<dbReference type="PRINTS" id="PR00151">
    <property type="entry name" value="PORPHBDMNASE"/>
</dbReference>
<comment type="similarity">
    <text evidence="3 11">Belongs to the precorrin methyltransferase family.</text>
</comment>
<dbReference type="InterPro" id="IPR006366">
    <property type="entry name" value="CobA/CysG_C"/>
</dbReference>
<dbReference type="Gene3D" id="3.40.1010.10">
    <property type="entry name" value="Cobalt-precorrin-4 Transmethylase, Domain 1"/>
    <property type="match status" value="1"/>
</dbReference>
<gene>
    <name evidence="15" type="primary">cobA</name>
    <name evidence="15" type="ORF">P9H32_07000</name>
</gene>
<reference evidence="15 16" key="1">
    <citation type="journal article" date="2024" name="Appl. Environ. Microbiol.">
        <title>Pontiella agarivorans sp. nov., a novel marine anaerobic bacterium capable of degrading macroalgal polysaccharides and fixing nitrogen.</title>
        <authorList>
            <person name="Liu N."/>
            <person name="Kivenson V."/>
            <person name="Peng X."/>
            <person name="Cui Z."/>
            <person name="Lankiewicz T.S."/>
            <person name="Gosselin K.M."/>
            <person name="English C.J."/>
            <person name="Blair E.M."/>
            <person name="O'Malley M.A."/>
            <person name="Valentine D.L."/>
        </authorList>
    </citation>
    <scope>NUCLEOTIDE SEQUENCE [LARGE SCALE GENOMIC DNA]</scope>
    <source>
        <strain evidence="15 16">NLcol2</strain>
    </source>
</reference>
<dbReference type="SUPFAM" id="SSF53850">
    <property type="entry name" value="Periplasmic binding protein-like II"/>
    <property type="match status" value="1"/>
</dbReference>
<dbReference type="InterPro" id="IPR003754">
    <property type="entry name" value="4pyrrol_synth_uPrphyn_synth"/>
</dbReference>
<comment type="pathway">
    <text evidence="8">Porphyrin-containing compound metabolism; siroheme biosynthesis; precorrin-2 from uroporphyrinogen III: step 1/1.</text>
</comment>
<dbReference type="InterPro" id="IPR000878">
    <property type="entry name" value="4pyrrol_Mease"/>
</dbReference>
<evidence type="ECO:0000256" key="9">
    <source>
        <dbReference type="ARBA" id="ARBA00048169"/>
    </source>
</evidence>
<evidence type="ECO:0000259" key="13">
    <source>
        <dbReference type="Pfam" id="PF01379"/>
    </source>
</evidence>
<evidence type="ECO:0000256" key="2">
    <source>
        <dbReference type="ARBA" id="ARBA00004735"/>
    </source>
</evidence>
<dbReference type="NCBIfam" id="TIGR01469">
    <property type="entry name" value="cobA_cysG_Cterm"/>
    <property type="match status" value="1"/>
</dbReference>
<dbReference type="EC" id="2.5.1.61" evidence="10"/>
<evidence type="ECO:0000256" key="6">
    <source>
        <dbReference type="ARBA" id="ARBA00022691"/>
    </source>
</evidence>
<evidence type="ECO:0000259" key="12">
    <source>
        <dbReference type="Pfam" id="PF00590"/>
    </source>
</evidence>
<dbReference type="Gene3D" id="3.40.50.10090">
    <property type="match status" value="2"/>
</dbReference>
<feature type="domain" description="Tetrapyrrole biosynthesis uroporphyrinogen III synthase" evidence="14">
    <location>
        <begin position="482"/>
        <end position="691"/>
    </location>
</feature>
<accession>A0ABU5MWP8</accession>
<dbReference type="NCBIfam" id="TIGR00212">
    <property type="entry name" value="hemC"/>
    <property type="match status" value="1"/>
</dbReference>
<evidence type="ECO:0000256" key="3">
    <source>
        <dbReference type="ARBA" id="ARBA00005879"/>
    </source>
</evidence>
<keyword evidence="16" id="KW-1185">Reference proteome</keyword>
<dbReference type="PROSITE" id="PS00840">
    <property type="entry name" value="SUMT_2"/>
    <property type="match status" value="1"/>
</dbReference>
<dbReference type="InterPro" id="IPR036108">
    <property type="entry name" value="4pyrrol_syn_uPrphyn_synt_sf"/>
</dbReference>
<evidence type="ECO:0000256" key="4">
    <source>
        <dbReference type="ARBA" id="ARBA00022603"/>
    </source>
</evidence>
<dbReference type="CDD" id="cd06578">
    <property type="entry name" value="HemD"/>
    <property type="match status" value="1"/>
</dbReference>
<dbReference type="Pfam" id="PF00590">
    <property type="entry name" value="TP_methylase"/>
    <property type="match status" value="1"/>
</dbReference>
<dbReference type="InterPro" id="IPR003043">
    <property type="entry name" value="Uropor_MeTrfase_CS"/>
</dbReference>
<name>A0ABU5MWP8_9BACT</name>
<dbReference type="Pfam" id="PF01379">
    <property type="entry name" value="Porphobil_deam"/>
    <property type="match status" value="1"/>
</dbReference>
<dbReference type="InterPro" id="IPR022417">
    <property type="entry name" value="Porphobilin_deaminase_N"/>
</dbReference>
<evidence type="ECO:0000256" key="1">
    <source>
        <dbReference type="ARBA" id="ARBA00002869"/>
    </source>
</evidence>
<organism evidence="15 16">
    <name type="scientific">Pontiella agarivorans</name>
    <dbReference type="NCBI Taxonomy" id="3038953"/>
    <lineage>
        <taxon>Bacteria</taxon>
        <taxon>Pseudomonadati</taxon>
        <taxon>Kiritimatiellota</taxon>
        <taxon>Kiritimatiellia</taxon>
        <taxon>Kiritimatiellales</taxon>
        <taxon>Pontiellaceae</taxon>
        <taxon>Pontiella</taxon>
    </lineage>
</organism>
<dbReference type="InterPro" id="IPR014776">
    <property type="entry name" value="4pyrrole_Mease_sub2"/>
</dbReference>
<dbReference type="GO" id="GO:0032259">
    <property type="term" value="P:methylation"/>
    <property type="evidence" value="ECO:0007669"/>
    <property type="project" value="UniProtKB-KW"/>
</dbReference>
<dbReference type="InterPro" id="IPR014777">
    <property type="entry name" value="4pyrrole_Mease_sub1"/>
</dbReference>
<evidence type="ECO:0000256" key="7">
    <source>
        <dbReference type="ARBA" id="ARBA00023244"/>
    </source>
</evidence>
<dbReference type="Gene3D" id="3.40.190.10">
    <property type="entry name" value="Periplasmic binding protein-like II"/>
    <property type="match status" value="2"/>
</dbReference>
<dbReference type="EMBL" id="JARVCO010000007">
    <property type="protein sequence ID" value="MDZ8118376.1"/>
    <property type="molecule type" value="Genomic_DNA"/>
</dbReference>
<dbReference type="PANTHER" id="PTHR45790">
    <property type="entry name" value="SIROHEME SYNTHASE-RELATED"/>
    <property type="match status" value="1"/>
</dbReference>
<dbReference type="RefSeq" id="WP_322608173.1">
    <property type="nucleotide sequence ID" value="NZ_JARVCO010000007.1"/>
</dbReference>
<dbReference type="Proteomes" id="UP001290861">
    <property type="component" value="Unassembled WGS sequence"/>
</dbReference>
<comment type="function">
    <text evidence="1">Tetrapolymerization of the monopyrrole PBG into the hydroxymethylbilane pre-uroporphyrinogen in several discrete steps.</text>
</comment>
<proteinExistence type="inferred from homology"/>
<keyword evidence="4 11" id="KW-0489">Methyltransferase</keyword>
<dbReference type="Pfam" id="PF02602">
    <property type="entry name" value="HEM4"/>
    <property type="match status" value="1"/>
</dbReference>
<evidence type="ECO:0000259" key="14">
    <source>
        <dbReference type="Pfam" id="PF02602"/>
    </source>
</evidence>
<dbReference type="PANTHER" id="PTHR45790:SF3">
    <property type="entry name" value="S-ADENOSYL-L-METHIONINE-DEPENDENT UROPORPHYRINOGEN III METHYLTRANSFERASE, CHLOROPLASTIC"/>
    <property type="match status" value="1"/>
</dbReference>
<evidence type="ECO:0000256" key="5">
    <source>
        <dbReference type="ARBA" id="ARBA00022679"/>
    </source>
</evidence>
<dbReference type="SUPFAM" id="SSF53790">
    <property type="entry name" value="Tetrapyrrole methylase"/>
    <property type="match status" value="1"/>
</dbReference>
<dbReference type="GO" id="GO:0004851">
    <property type="term" value="F:uroporphyrin-III C-methyltransferase activity"/>
    <property type="evidence" value="ECO:0007669"/>
    <property type="project" value="UniProtKB-EC"/>
</dbReference>
<evidence type="ECO:0000256" key="8">
    <source>
        <dbReference type="ARBA" id="ARBA00025705"/>
    </source>
</evidence>
<dbReference type="Gene3D" id="3.30.950.10">
    <property type="entry name" value="Methyltransferase, Cobalt-precorrin-4 Transmethylase, Domain 2"/>
    <property type="match status" value="1"/>
</dbReference>
<keyword evidence="7" id="KW-0627">Porphyrin biosynthesis</keyword>
<evidence type="ECO:0000256" key="11">
    <source>
        <dbReference type="RuleBase" id="RU003960"/>
    </source>
</evidence>
<evidence type="ECO:0000256" key="10">
    <source>
        <dbReference type="NCBIfam" id="TIGR00212"/>
    </source>
</evidence>
<comment type="pathway">
    <text evidence="2">Porphyrin-containing compound metabolism; protoporphyrin-IX biosynthesis; coproporphyrinogen-III from 5-aminolevulinate: step 2/4.</text>
</comment>
<comment type="catalytic activity">
    <reaction evidence="9">
        <text>4 porphobilinogen + H2O = hydroxymethylbilane + 4 NH4(+)</text>
        <dbReference type="Rhea" id="RHEA:13185"/>
        <dbReference type="ChEBI" id="CHEBI:15377"/>
        <dbReference type="ChEBI" id="CHEBI:28938"/>
        <dbReference type="ChEBI" id="CHEBI:57845"/>
        <dbReference type="ChEBI" id="CHEBI:58126"/>
        <dbReference type="EC" id="2.5.1.61"/>
    </reaction>
</comment>
<keyword evidence="6" id="KW-0949">S-adenosyl-L-methionine</keyword>
<protein>
    <recommendedName>
        <fullName evidence="10">Hydroxymethylbilane synthase</fullName>
        <ecNumber evidence="10">2.5.1.61</ecNumber>
    </recommendedName>
</protein>
<evidence type="ECO:0000313" key="15">
    <source>
        <dbReference type="EMBL" id="MDZ8118376.1"/>
    </source>
</evidence>
<sequence>MTKSQTVLKAGTRPSNLALTQTRDALDRIEAMLEGIAFEMVPIASVGDTDRTTDLRNAADDFFTRELDDALRNGKIDLAVHSAKDLLYPQPDDLDWFWLPWRAEPRDVLVLAHGKTADELPENPVIGVSSERREKYGRTRFPNGVQKTIRGNIEERIAQVDRGDYDIVIMAGAALVRLGLEDRITEWIPLEELDVPEAQGYLAITFRKGDERIMALRSLFMHAVTFAGAGVSNKELCTLATLRALKTADICLYDSLIDKSLLDELPYGAQAIDVGKRCGAHSKEQHETTRLICECVRRSKRVVRLKGGDPGIFGRLAEETEALEELNIPFRVIPGISALQAATTGTGMLLTRRDISRGFVALTPRLSGGGLARCDGGMKDKLPVIYYMSIRAMDQIAQQMIDDGHDPETPAAVIYNAGGEDEQLFKTTLKSLPDHAQKHCIRQPGLIMIGETTRYGYKEHLGALQGKRILLTCSEAIQQKAADLVHDLGGHPVQYPLIRLKPRRNYSLDFKNKDWLVVTSPSSVRALMKLVQDQKIDYRSIPNIMVCGRGTAAEFAEYGIQVDAQPEGNFSAEALKILAKEIVKPGEKILRVRSDKAGPDLAESFQSLEAEVEDAIIYDNEQIIHEELPPFDAVFFASASGVESFIAQRGIQALENKICVVIGKPTAQALKRHHLTPDVMASESTIPGAIQSLAQYFISRCMT</sequence>
<comment type="caution">
    <text evidence="15">The sequence shown here is derived from an EMBL/GenBank/DDBJ whole genome shotgun (WGS) entry which is preliminary data.</text>
</comment>
<dbReference type="InterPro" id="IPR000860">
    <property type="entry name" value="HemC"/>
</dbReference>
<dbReference type="CDD" id="cd11642">
    <property type="entry name" value="SUMT"/>
    <property type="match status" value="1"/>
</dbReference>
<feature type="domain" description="Porphobilinogen deaminase N-terminal" evidence="13">
    <location>
        <begin position="9"/>
        <end position="214"/>
    </location>
</feature>
<keyword evidence="5 11" id="KW-0808">Transferase</keyword>
<dbReference type="InterPro" id="IPR050161">
    <property type="entry name" value="Siro_Cobalamin_biosynth"/>
</dbReference>
<dbReference type="NCBIfam" id="NF004790">
    <property type="entry name" value="PRK06136.1"/>
    <property type="match status" value="1"/>
</dbReference>